<dbReference type="PANTHER" id="PTHR12526">
    <property type="entry name" value="GLYCOSYLTRANSFERASE"/>
    <property type="match status" value="1"/>
</dbReference>
<comment type="similarity">
    <text evidence="1">Belongs to the glycosyltransferase group 1 family. Glycosyltransferase 4 subfamily.</text>
</comment>
<reference evidence="6 7" key="1">
    <citation type="submission" date="2019-08" db="EMBL/GenBank/DDBJ databases">
        <title>Luteimonas viscosus sp. nov., isolated from soil of a sunflower field.</title>
        <authorList>
            <person name="Jianli Z."/>
            <person name="Ying Z."/>
        </authorList>
    </citation>
    <scope>NUCLEOTIDE SEQUENCE [LARGE SCALE GENOMIC DNA]</scope>
    <source>
        <strain evidence="6 7">XBU10</strain>
    </source>
</reference>
<dbReference type="OrthoDB" id="9179784at2"/>
<evidence type="ECO:0000256" key="1">
    <source>
        <dbReference type="ARBA" id="ARBA00009481"/>
    </source>
</evidence>
<dbReference type="Pfam" id="PF13439">
    <property type="entry name" value="Glyco_transf_4"/>
    <property type="match status" value="1"/>
</dbReference>
<evidence type="ECO:0000313" key="7">
    <source>
        <dbReference type="Proteomes" id="UP000324973"/>
    </source>
</evidence>
<dbReference type="InterPro" id="IPR028098">
    <property type="entry name" value="Glyco_trans_4-like_N"/>
</dbReference>
<evidence type="ECO:0000259" key="4">
    <source>
        <dbReference type="Pfam" id="PF13439"/>
    </source>
</evidence>
<dbReference type="Pfam" id="PF13524">
    <property type="entry name" value="Glyco_trans_1_2"/>
    <property type="match status" value="1"/>
</dbReference>
<comment type="caution">
    <text evidence="6">The sequence shown here is derived from an EMBL/GenBank/DDBJ whole genome shotgun (WGS) entry which is preliminary data.</text>
</comment>
<evidence type="ECO:0000259" key="5">
    <source>
        <dbReference type="Pfam" id="PF13524"/>
    </source>
</evidence>
<name>A0A5D4XT07_9GAMM</name>
<dbReference type="Pfam" id="PF13692">
    <property type="entry name" value="Glyco_trans_1_4"/>
    <property type="match status" value="2"/>
</dbReference>
<sequence length="2104" mass="230207">MGREPMADQRKRIGGLGDASAHEAELALFRNRLAHVAYRLGLHESSVVRELGSAQVDALRSLRGLLALPRRLWRLAARARRGTERQNLDSQALDLVVDQALGEYREHGFAGTDAFISAQFLSMRERAQVYAGFAHALLPLSGYDAARAADIALTFEHDPSLVLRLALLKHGAGQLTSAVETLARLPAGHPTTVTEDEAIARLRGFARLALKPPSIPRRADGQLRSGGRQSVMLVLEGHEKECFGARDRAVRLARELAASGMQVSLVIPGGAALDLISQSILKELDALDGVAMVRLKADPEGVAPDEWFKLATRELGEIARASGATLCHVAGTYRLGVPMLLAARPVGAAVVYERFAFPEYEGGEHSADWRLSELFQLEQSLEALVCAHADVVIVATRKQSEEVRRRAGPDQVEVQQLAPPVPIDAGAAHGADLRREYGLSEDDIIVGFVHDRRTFEGLDDLVAALAARRPARSLRLLVLSCVELPAQERRVIESVAGVVVADRLDARTLADSLAVCDCVAFPWKATAASDLAYSPALLQAMAAGVPVLVSSCFAFAEVALDGVNARVHAAGNPQALGRCLEDLLGQRPAALRMAAAARVAARREHSWAGYVEQLLASYRDASGEPGVESAVEADNASLPGIAGRPRLRVAAIMDEFTHSCFAAECELVQLTPGDWHAQITELEPDFLLVESAWQGFNGEWEKQIPQASSELRKLIVHCRKKGIRTAFWNKEDPVHFSLFLGTARLFDTVFTTDIDRIKAYREKLGHDRVYLLPFACQPQVHNPVERYQRLDAFCFAGSYYAKYPERREDFEQLMDAARSFRKVDIFDRNHGKQDPGLAFPPEYQDLVVGSLPVSEIDRAYKGYRFGITVNTVKQSQSMFARRAFELLACNTLTISNFSRGLKLLLGDLVICGGSAASISSLLHRRAGDEGQARRFRLAGLRKVMDEHTYAHRMAYLSGKVLGRDTGLPAPPLVAFCAVTSQAAVEHAVAVFDSQSATSRRLVLVVEDGMLPVIPVRPDVGVLTRHQASVTRPAERWPDSHLTVFDCRDHYSRHYLKDLQLAVAYAGTAAVGKVAHFVLDGVAPRLEGEGAQYRIHEARWPLRRSLVAGTALPGLSIGDLLERDFQAPAMAGLAIDEFNYCRDGAGAARADDVDSDIPVDEGIAMSSLLEISEASGNSAETAALEARPGFHGDALQKLFTPAVHGEGLLQVSHSLDGVVLESRLATKQHAYAYASRLFKRSELVDDGFLRFQLVTEAGLYVNAAVVYLDAARNKLSHAIVSSDTNQALPVPAATAWIRFGLRVLGPGCTTVKALVKGALAPAMDHIVGRGNALLITKDYPRYDDLYRYGFVHRRILAYAEAGRHVDVFRFSNAPLRFDEFEGVNVVAGQAEHLGMLLEGGAYDTVLVHAMDPLMWEHVKPLLETRRVVVWVHGAEIQPWFRRLSNAGADQAAREMTRRSSNRRLAMWEDVLRHPHPNLRVVFVSRYLEEEALGDLGVRLPEGQVHVIPNYVDGSLFRYERKDEALRGRILSVRPFASPVYANDLTVKAIEILAAEPFFEELQFTIVGDGPLFDRTVEPLRQYPNVRLEKRFLSQSAIAALHREHGVFLVPSRMDSQGVSRDEAMASGLVPVTTRIAAIPEFVDGDCAILAEPEDAAGLAAGIARLWSDPALFGSMSAAAAERVRRISEKDSTIGKELALIEGQQPVRAGFHAPSPTPLQRIAIYGDVNLNITDGSAIWAASLAEVLAGSPQVAVTLYLKATIVQTHVIAPLLAVPGLRIVEPVEKALTPTAALDTIEHDDQVLRYDAVVLRGMDLCEQAAARPVLHGRLWVYLTDVPQTPELATPEISRRVARIVEAAGIVLCQTPQFRDYMEGWIPDAAGRTRLLPPMVPVPQTVEEEPSGDGLHIVYAGKFAPLWGVREMLDAIAILRANGHAVTLHVYGDKIHNPADDPEFRPEITRRLQGSDGVVWHGAVERSQLLGELQRMHVGWAWRHAALENGTHELSTKLLEYASARVPPIMARNAVNLSVFGDAYPLYADTLEDVVALVGRLASDPTMRAAAVEAAMAASSHFDFDSVRQFIRAQGLVRAASPRASTVPHHPWVSK</sequence>
<keyword evidence="7" id="KW-1185">Reference proteome</keyword>
<evidence type="ECO:0000256" key="3">
    <source>
        <dbReference type="ARBA" id="ARBA00022679"/>
    </source>
</evidence>
<keyword evidence="3 6" id="KW-0808">Transferase</keyword>
<keyword evidence="2" id="KW-0328">Glycosyltransferase</keyword>
<dbReference type="Gene3D" id="3.40.50.2000">
    <property type="entry name" value="Glycogen Phosphorylase B"/>
    <property type="match status" value="5"/>
</dbReference>
<evidence type="ECO:0000256" key="2">
    <source>
        <dbReference type="ARBA" id="ARBA00022676"/>
    </source>
</evidence>
<dbReference type="Proteomes" id="UP000324973">
    <property type="component" value="Unassembled WGS sequence"/>
</dbReference>
<dbReference type="EMBL" id="VTFT01000001">
    <property type="protein sequence ID" value="TYT27125.1"/>
    <property type="molecule type" value="Genomic_DNA"/>
</dbReference>
<evidence type="ECO:0000313" key="6">
    <source>
        <dbReference type="EMBL" id="TYT27125.1"/>
    </source>
</evidence>
<dbReference type="InterPro" id="IPR055259">
    <property type="entry name" value="YkvP/CgeB_Glyco_trans-like"/>
</dbReference>
<feature type="domain" description="Glycosyltransferase subfamily 4-like N-terminal" evidence="4">
    <location>
        <begin position="248"/>
        <end position="414"/>
    </location>
</feature>
<proteinExistence type="inferred from homology"/>
<accession>A0A5D4XT07</accession>
<gene>
    <name evidence="6" type="ORF">FZO89_13135</name>
</gene>
<dbReference type="SUPFAM" id="SSF53756">
    <property type="entry name" value="UDP-Glycosyltransferase/glycogen phosphorylase"/>
    <property type="match status" value="3"/>
</dbReference>
<feature type="domain" description="Spore protein YkvP/CgeB glycosyl transferase-like" evidence="5">
    <location>
        <begin position="842"/>
        <end position="956"/>
    </location>
</feature>
<dbReference type="CDD" id="cd03801">
    <property type="entry name" value="GT4_PimA-like"/>
    <property type="match status" value="1"/>
</dbReference>
<dbReference type="GO" id="GO:0016757">
    <property type="term" value="F:glycosyltransferase activity"/>
    <property type="evidence" value="ECO:0007669"/>
    <property type="project" value="UniProtKB-KW"/>
</dbReference>
<protein>
    <submittedName>
        <fullName evidence="6">Glycosyltransferase</fullName>
    </submittedName>
</protein>
<organism evidence="6 7">
    <name type="scientific">Luteimonas viscosa</name>
    <dbReference type="NCBI Taxonomy" id="1132694"/>
    <lineage>
        <taxon>Bacteria</taxon>
        <taxon>Pseudomonadati</taxon>
        <taxon>Pseudomonadota</taxon>
        <taxon>Gammaproteobacteria</taxon>
        <taxon>Lysobacterales</taxon>
        <taxon>Lysobacteraceae</taxon>
        <taxon>Luteimonas</taxon>
    </lineage>
</organism>
<dbReference type="PANTHER" id="PTHR12526:SF640">
    <property type="entry name" value="COLANIC ACID BIOSYNTHESIS GLYCOSYLTRANSFERASE WCAL-RELATED"/>
    <property type="match status" value="1"/>
</dbReference>